<organism evidence="7 8">
    <name type="scientific">Scardovia wiggsiae F0424</name>
    <dbReference type="NCBI Taxonomy" id="857290"/>
    <lineage>
        <taxon>Bacteria</taxon>
        <taxon>Bacillati</taxon>
        <taxon>Actinomycetota</taxon>
        <taxon>Actinomycetes</taxon>
        <taxon>Bifidobacteriales</taxon>
        <taxon>Bifidobacteriaceae</taxon>
        <taxon>Scardovia</taxon>
    </lineage>
</organism>
<dbReference type="InterPro" id="IPR045861">
    <property type="entry name" value="CorA_cytoplasmic_dom"/>
</dbReference>
<comment type="caution">
    <text evidence="7">The sequence shown here is derived from an EMBL/GenBank/DDBJ whole genome shotgun (WGS) entry which is preliminary data.</text>
</comment>
<gene>
    <name evidence="7" type="ORF">HMPREF9156_01112</name>
</gene>
<dbReference type="Pfam" id="PF01544">
    <property type="entry name" value="CorA"/>
    <property type="match status" value="1"/>
</dbReference>
<dbReference type="HOGENOM" id="CLU_007127_8_1_11"/>
<evidence type="ECO:0000256" key="2">
    <source>
        <dbReference type="ARBA" id="ARBA00009765"/>
    </source>
</evidence>
<comment type="subcellular location">
    <subcellularLocation>
        <location evidence="1">Membrane</location>
        <topology evidence="1">Multi-pass membrane protein</topology>
    </subcellularLocation>
</comment>
<keyword evidence="5 6" id="KW-0472">Membrane</keyword>
<dbReference type="GO" id="GO:0046873">
    <property type="term" value="F:metal ion transmembrane transporter activity"/>
    <property type="evidence" value="ECO:0007669"/>
    <property type="project" value="InterPro"/>
</dbReference>
<evidence type="ECO:0000256" key="1">
    <source>
        <dbReference type="ARBA" id="ARBA00004141"/>
    </source>
</evidence>
<keyword evidence="4 6" id="KW-1133">Transmembrane helix</keyword>
<accession>J0LLC5</accession>
<dbReference type="eggNOG" id="COG0598">
    <property type="taxonomic scope" value="Bacteria"/>
</dbReference>
<dbReference type="Gene3D" id="3.30.460.20">
    <property type="entry name" value="CorA soluble domain-like"/>
    <property type="match status" value="1"/>
</dbReference>
<dbReference type="AlphaFoldDB" id="J0LLC5"/>
<dbReference type="Gene3D" id="1.20.58.340">
    <property type="entry name" value="Magnesium transport protein CorA, transmembrane region"/>
    <property type="match status" value="2"/>
</dbReference>
<keyword evidence="3 6" id="KW-0812">Transmembrane</keyword>
<dbReference type="InterPro" id="IPR047199">
    <property type="entry name" value="CorA-like"/>
</dbReference>
<dbReference type="EMBL" id="AGZS01000006">
    <property type="protein sequence ID" value="EJD64617.1"/>
    <property type="molecule type" value="Genomic_DNA"/>
</dbReference>
<keyword evidence="8" id="KW-1185">Reference proteome</keyword>
<evidence type="ECO:0000256" key="4">
    <source>
        <dbReference type="ARBA" id="ARBA00022989"/>
    </source>
</evidence>
<name>J0LLC5_9BIFI</name>
<reference evidence="7 8" key="1">
    <citation type="submission" date="2012-01" db="EMBL/GenBank/DDBJ databases">
        <title>The Genome Sequence of Scardovia wiggsiae F0424.</title>
        <authorList>
            <consortium name="The Broad Institute Genome Sequencing Platform"/>
            <person name="Earl A."/>
            <person name="Ward D."/>
            <person name="Feldgarden M."/>
            <person name="Gevers D."/>
            <person name="Izard J."/>
            <person name="Ganesan A."/>
            <person name="Baranova O.V."/>
            <person name="Blanton J.M."/>
            <person name="Tanner A.C."/>
            <person name="Mathney J."/>
            <person name="Dewhirst F.E."/>
            <person name="Young S.K."/>
            <person name="Zeng Q."/>
            <person name="Gargeya S."/>
            <person name="Fitzgerald M."/>
            <person name="Haas B."/>
            <person name="Abouelleil A."/>
            <person name="Alvarado L."/>
            <person name="Arachchi H.M."/>
            <person name="Berlin A."/>
            <person name="Chapman S.B."/>
            <person name="Gearin G."/>
            <person name="Goldberg J."/>
            <person name="Griggs A."/>
            <person name="Gujja S."/>
            <person name="Hansen M."/>
            <person name="Heiman D."/>
            <person name="Howarth C."/>
            <person name="Larimer J."/>
            <person name="Lui A."/>
            <person name="MacDonald P.J.P."/>
            <person name="McCowen C."/>
            <person name="Montmayeur A."/>
            <person name="Murphy C."/>
            <person name="Neiman D."/>
            <person name="Pearson M."/>
            <person name="Priest M."/>
            <person name="Roberts A."/>
            <person name="Saif S."/>
            <person name="Shea T."/>
            <person name="Sisk P."/>
            <person name="Stolte C."/>
            <person name="Sykes S."/>
            <person name="Wortman J."/>
            <person name="Nusbaum C."/>
            <person name="Birren B."/>
        </authorList>
    </citation>
    <scope>NUCLEOTIDE SEQUENCE [LARGE SCALE GENOMIC DNA]</scope>
    <source>
        <strain evidence="7 8">F0424</strain>
    </source>
</reference>
<dbReference type="CDD" id="cd12827">
    <property type="entry name" value="EcCorA_ZntB-like_u2"/>
    <property type="match status" value="1"/>
</dbReference>
<dbReference type="Proteomes" id="UP000006415">
    <property type="component" value="Unassembled WGS sequence"/>
</dbReference>
<dbReference type="SUPFAM" id="SSF143865">
    <property type="entry name" value="CorA soluble domain-like"/>
    <property type="match status" value="1"/>
</dbReference>
<protein>
    <submittedName>
        <fullName evidence="7">Magnesium and cobalt transporter CorA</fullName>
    </submittedName>
</protein>
<dbReference type="InterPro" id="IPR045863">
    <property type="entry name" value="CorA_TM1_TM2"/>
</dbReference>
<comment type="similarity">
    <text evidence="2">Belongs to the CorA metal ion transporter (MIT) (TC 1.A.35) family.</text>
</comment>
<evidence type="ECO:0000313" key="8">
    <source>
        <dbReference type="Proteomes" id="UP000006415"/>
    </source>
</evidence>
<feature type="transmembrane region" description="Helical" evidence="6">
    <location>
        <begin position="255"/>
        <end position="275"/>
    </location>
</feature>
<dbReference type="SUPFAM" id="SSF144083">
    <property type="entry name" value="Magnesium transport protein CorA, transmembrane region"/>
    <property type="match status" value="1"/>
</dbReference>
<evidence type="ECO:0000256" key="5">
    <source>
        <dbReference type="ARBA" id="ARBA00023136"/>
    </source>
</evidence>
<sequence>MAMMRIFNTIDGQTEQVSKPERGAWISLVDPTDIELSTVSQKHKIDLADLRAPLDDEERSRIDVEDDYTMIIVDIPTVEERAERNWYNTIPLSIIVTDGVIITVCSQDTPLLHPFMDGTIRGFNTFMHTRFILQILYRNAAMYLRYLRIIDRESDKLEIRMQDSTRNREILILMELSKSLLYFTTSLKSNEIVLEKLTTLNRIRPYEDDNDLLEDVITENKQAIEMATIYQGVLQGMTDAFSSIVSNNVNNVMRVFTIISIVLTIPTLVFSLYGMNFPWMPFLDKPWGFAIVMLSTLAITVGATWWLMHSRFFKVGKG</sequence>
<evidence type="ECO:0000313" key="7">
    <source>
        <dbReference type="EMBL" id="EJD64617.1"/>
    </source>
</evidence>
<dbReference type="GO" id="GO:0016020">
    <property type="term" value="C:membrane"/>
    <property type="evidence" value="ECO:0007669"/>
    <property type="project" value="UniProtKB-SubCell"/>
</dbReference>
<dbReference type="PANTHER" id="PTHR47891:SF2">
    <property type="entry name" value="MAGNESIUM AND COBALT TRANSPORTER"/>
    <property type="match status" value="1"/>
</dbReference>
<proteinExistence type="inferred from homology"/>
<dbReference type="PANTHER" id="PTHR47891">
    <property type="entry name" value="TRANSPORTER-RELATED"/>
    <property type="match status" value="1"/>
</dbReference>
<evidence type="ECO:0000256" key="6">
    <source>
        <dbReference type="SAM" id="Phobius"/>
    </source>
</evidence>
<feature type="transmembrane region" description="Helical" evidence="6">
    <location>
        <begin position="287"/>
        <end position="308"/>
    </location>
</feature>
<dbReference type="InterPro" id="IPR002523">
    <property type="entry name" value="MgTranspt_CorA/ZnTranspt_ZntB"/>
</dbReference>
<evidence type="ECO:0000256" key="3">
    <source>
        <dbReference type="ARBA" id="ARBA00022692"/>
    </source>
</evidence>
<dbReference type="STRING" id="857290.HMPREF9156_01112"/>